<dbReference type="RefSeq" id="WP_057834419.1">
    <property type="nucleotide sequence ID" value="NZ_LLXZ01000035.1"/>
</dbReference>
<keyword evidence="2" id="KW-1185">Reference proteome</keyword>
<accession>A0A0R3M4L6</accession>
<dbReference type="AlphaFoldDB" id="A0A0R3M4L6"/>
<gene>
    <name evidence="1" type="ORF">CQ12_39010</name>
</gene>
<organism evidence="1 2">
    <name type="scientific">Bradyrhizobium jicamae</name>
    <dbReference type="NCBI Taxonomy" id="280332"/>
    <lineage>
        <taxon>Bacteria</taxon>
        <taxon>Pseudomonadati</taxon>
        <taxon>Pseudomonadota</taxon>
        <taxon>Alphaproteobacteria</taxon>
        <taxon>Hyphomicrobiales</taxon>
        <taxon>Nitrobacteraceae</taxon>
        <taxon>Bradyrhizobium</taxon>
    </lineage>
</organism>
<protein>
    <submittedName>
        <fullName evidence="1">Uncharacterized protein</fullName>
    </submittedName>
</protein>
<comment type="caution">
    <text evidence="1">The sequence shown here is derived from an EMBL/GenBank/DDBJ whole genome shotgun (WGS) entry which is preliminary data.</text>
</comment>
<evidence type="ECO:0000313" key="1">
    <source>
        <dbReference type="EMBL" id="KRR12483.1"/>
    </source>
</evidence>
<dbReference type="Gene3D" id="3.90.1720.10">
    <property type="entry name" value="endopeptidase domain like (from Nostoc punctiforme)"/>
    <property type="match status" value="1"/>
</dbReference>
<dbReference type="Proteomes" id="UP000050863">
    <property type="component" value="Unassembled WGS sequence"/>
</dbReference>
<proteinExistence type="predicted"/>
<name>A0A0R3M4L6_9BRAD</name>
<dbReference type="EMBL" id="LLXZ01000035">
    <property type="protein sequence ID" value="KRR12483.1"/>
    <property type="molecule type" value="Genomic_DNA"/>
</dbReference>
<sequence>MPNIADMKWFKENFHAEVERAIAGTPFTLDLLVALACQETGDVWPILRRKPQLTLDRILALCVGDTIDFKPPNKGRKAFPRNKAHLLSVPRGDRMFAIARQALVEMGQHVPGFPVSNPNKFCRGFGMFQLDLQFFKEDPDYFLEKRYEKFSETLGKCIGELTAKAKKIGLLNKPSLSDMQLTAVAIAYNTGNFIPSKGLKQGHFDGHKFYGEHMFDFIRMAHTVPVPGGSSVLPPPPPNGAIVPPPTPVEATGPFLVVKTELTPLRVRSEPKISSPATRNVIAQLPDGHPVRAVTGTPVKKFIEIETSLTGAHIRGFASADFLVPAAADVTEIPTVALMMDAPTSGIVEVIMPRRRGLITRRTEIAGAHSLNEPDMPTRKGQTPEELRTGLNAIIDYLASDKAAHKRYKPRSGLTFCNIYAHDYCILAGVYLPRVWWTPGAIERLAQGEKVEPLIGNTIMEMRANALFRWLRDFGPRFGWRQTSTLTKLQQEANIGAVGLIVARRKEDGKSGHIVAVVPETNDHRAARNAAGEVTKPLQSQAGARNFRRGTGTLNWWKGDQFAESAFWLHA</sequence>
<reference evidence="1 2" key="1">
    <citation type="submission" date="2014-03" db="EMBL/GenBank/DDBJ databases">
        <title>Bradyrhizobium valentinum sp. nov., isolated from effective nodules of Lupinus mariae-josephae, a lupine endemic of basic-lime soils in Eastern Spain.</title>
        <authorList>
            <person name="Duran D."/>
            <person name="Rey L."/>
            <person name="Navarro A."/>
            <person name="Busquets A."/>
            <person name="Imperial J."/>
            <person name="Ruiz-Argueso T."/>
        </authorList>
    </citation>
    <scope>NUCLEOTIDE SEQUENCE [LARGE SCALE GENOMIC DNA]</scope>
    <source>
        <strain evidence="1 2">PAC68</strain>
    </source>
</reference>
<evidence type="ECO:0000313" key="2">
    <source>
        <dbReference type="Proteomes" id="UP000050863"/>
    </source>
</evidence>
<dbReference type="OrthoDB" id="5395100at2"/>
<dbReference type="STRING" id="280332.CQ12_39010"/>